<feature type="transmembrane region" description="Helical" evidence="1">
    <location>
        <begin position="176"/>
        <end position="194"/>
    </location>
</feature>
<dbReference type="EMBL" id="WIVE01000018">
    <property type="protein sequence ID" value="MQX36418.1"/>
    <property type="molecule type" value="Genomic_DNA"/>
</dbReference>
<dbReference type="CDD" id="cd03396">
    <property type="entry name" value="PAP2_like_6"/>
    <property type="match status" value="1"/>
</dbReference>
<dbReference type="RefSeq" id="WP_153342903.1">
    <property type="nucleotide sequence ID" value="NZ_WIVE01000018.1"/>
</dbReference>
<proteinExistence type="predicted"/>
<dbReference type="InterPro" id="IPR036938">
    <property type="entry name" value="PAP2/HPO_sf"/>
</dbReference>
<gene>
    <name evidence="3" type="ORF">GHC57_07800</name>
</gene>
<dbReference type="SMART" id="SM00014">
    <property type="entry name" value="acidPPc"/>
    <property type="match status" value="1"/>
</dbReference>
<name>A0A7X1ZD84_9PROT</name>
<dbReference type="SUPFAM" id="SSF48317">
    <property type="entry name" value="Acid phosphatase/Vanadium-dependent haloperoxidase"/>
    <property type="match status" value="1"/>
</dbReference>
<keyword evidence="1" id="KW-0812">Transmembrane</keyword>
<feature type="transmembrane region" description="Helical" evidence="1">
    <location>
        <begin position="62"/>
        <end position="83"/>
    </location>
</feature>
<feature type="transmembrane region" description="Helical" evidence="1">
    <location>
        <begin position="151"/>
        <end position="169"/>
    </location>
</feature>
<sequence length="226" mass="24384">MSVQSWDPPMLAGWRCRVLFAVTLVLIAVPQIDLGVSALFHDPDTGLFVQSGPVLNLIRKGVPPFLYAALLFVTLLWLGDRLIPGPRLNSPSGRQVLFLASSLAIGPGLIVNGVLKEGWGRARPSDILPFGGEGQFTPAWMMTDQCPTNCAFVSGHAAMAFWVVAFALLAPRPYRVWAVVAALVFGTVVSLARVVVGAHFLSDVLFAGVITVAVTVWLHRQLFIDP</sequence>
<evidence type="ECO:0000259" key="2">
    <source>
        <dbReference type="SMART" id="SM00014"/>
    </source>
</evidence>
<accession>A0A7X1ZD84</accession>
<protein>
    <submittedName>
        <fullName evidence="3">Phosphatase PAP2 family protein</fullName>
    </submittedName>
</protein>
<dbReference type="Pfam" id="PF01569">
    <property type="entry name" value="PAP2"/>
    <property type="match status" value="1"/>
</dbReference>
<evidence type="ECO:0000256" key="1">
    <source>
        <dbReference type="SAM" id="Phobius"/>
    </source>
</evidence>
<dbReference type="InterPro" id="IPR000326">
    <property type="entry name" value="PAP2/HPO"/>
</dbReference>
<feature type="domain" description="Phosphatidic acid phosphatase type 2/haloperoxidase" evidence="2">
    <location>
        <begin position="96"/>
        <end position="220"/>
    </location>
</feature>
<dbReference type="Gene3D" id="1.20.144.10">
    <property type="entry name" value="Phosphatidic acid phosphatase type 2/haloperoxidase"/>
    <property type="match status" value="1"/>
</dbReference>
<evidence type="ECO:0000313" key="4">
    <source>
        <dbReference type="Proteomes" id="UP000434582"/>
    </source>
</evidence>
<feature type="transmembrane region" description="Helical" evidence="1">
    <location>
        <begin position="95"/>
        <end position="115"/>
    </location>
</feature>
<keyword evidence="1" id="KW-0472">Membrane</keyword>
<dbReference type="OrthoDB" id="9813524at2"/>
<reference evidence="3 4" key="1">
    <citation type="submission" date="2019-10" db="EMBL/GenBank/DDBJ databases">
        <title>Draft whole-genome sequence of the purple nonsulfur photosynthetic bacterium Roseospira navarrensis DSM 15114.</title>
        <authorList>
            <person name="Kyndt J.A."/>
            <person name="Meyer T.E."/>
        </authorList>
    </citation>
    <scope>NUCLEOTIDE SEQUENCE [LARGE SCALE GENOMIC DNA]</scope>
    <source>
        <strain evidence="3 4">DSM 15114</strain>
    </source>
</reference>
<keyword evidence="1" id="KW-1133">Transmembrane helix</keyword>
<feature type="transmembrane region" description="Helical" evidence="1">
    <location>
        <begin position="200"/>
        <end position="218"/>
    </location>
</feature>
<dbReference type="Proteomes" id="UP000434582">
    <property type="component" value="Unassembled WGS sequence"/>
</dbReference>
<organism evidence="3 4">
    <name type="scientific">Roseospira navarrensis</name>
    <dbReference type="NCBI Taxonomy" id="140058"/>
    <lineage>
        <taxon>Bacteria</taxon>
        <taxon>Pseudomonadati</taxon>
        <taxon>Pseudomonadota</taxon>
        <taxon>Alphaproteobacteria</taxon>
        <taxon>Rhodospirillales</taxon>
        <taxon>Rhodospirillaceae</taxon>
        <taxon>Roseospira</taxon>
    </lineage>
</organism>
<dbReference type="AlphaFoldDB" id="A0A7X1ZD84"/>
<evidence type="ECO:0000313" key="3">
    <source>
        <dbReference type="EMBL" id="MQX36418.1"/>
    </source>
</evidence>
<comment type="caution">
    <text evidence="3">The sequence shown here is derived from an EMBL/GenBank/DDBJ whole genome shotgun (WGS) entry which is preliminary data.</text>
</comment>
<keyword evidence="4" id="KW-1185">Reference proteome</keyword>